<feature type="region of interest" description="Disordered" evidence="1">
    <location>
        <begin position="115"/>
        <end position="134"/>
    </location>
</feature>
<feature type="region of interest" description="Disordered" evidence="1">
    <location>
        <begin position="1"/>
        <end position="24"/>
    </location>
</feature>
<protein>
    <submittedName>
        <fullName evidence="2">YD repeat-containing protein</fullName>
    </submittedName>
</protein>
<name>A0A3M0A375_9GAMM</name>
<gene>
    <name evidence="2" type="ORF">DFR27_1720</name>
</gene>
<evidence type="ECO:0000256" key="1">
    <source>
        <dbReference type="SAM" id="MobiDB-lite"/>
    </source>
</evidence>
<comment type="caution">
    <text evidence="2">The sequence shown here is derived from an EMBL/GenBank/DDBJ whole genome shotgun (WGS) entry which is preliminary data.</text>
</comment>
<sequence length="142" mass="15693">MTSATMNRGGMSSQINYSPTTGRPTQFYQGGRLVREITSYTVDGRIISQRFPGLYTEYFSYNERGELTSYSKSSGSDTLAASYTYDQDGLLTGVESDEGIAKVGTEYFYNENGQATQERHTAPLPPPPPPPPTCNFPCFNEL</sequence>
<accession>A0A3M0A375</accession>
<proteinExistence type="predicted"/>
<feature type="compositionally biased region" description="Pro residues" evidence="1">
    <location>
        <begin position="123"/>
        <end position="134"/>
    </location>
</feature>
<dbReference type="AlphaFoldDB" id="A0A3M0A375"/>
<organism evidence="2 3">
    <name type="scientific">Umboniibacter marinipuniceus</name>
    <dbReference type="NCBI Taxonomy" id="569599"/>
    <lineage>
        <taxon>Bacteria</taxon>
        <taxon>Pseudomonadati</taxon>
        <taxon>Pseudomonadota</taxon>
        <taxon>Gammaproteobacteria</taxon>
        <taxon>Cellvibrionales</taxon>
        <taxon>Cellvibrionaceae</taxon>
        <taxon>Umboniibacter</taxon>
    </lineage>
</organism>
<dbReference type="Gene3D" id="2.180.10.10">
    <property type="entry name" value="RHS repeat-associated core"/>
    <property type="match status" value="1"/>
</dbReference>
<reference evidence="2 3" key="1">
    <citation type="submission" date="2018-10" db="EMBL/GenBank/DDBJ databases">
        <title>Genomic Encyclopedia of Type Strains, Phase IV (KMG-IV): sequencing the most valuable type-strain genomes for metagenomic binning, comparative biology and taxonomic classification.</title>
        <authorList>
            <person name="Goeker M."/>
        </authorList>
    </citation>
    <scope>NUCLEOTIDE SEQUENCE [LARGE SCALE GENOMIC DNA]</scope>
    <source>
        <strain evidence="2 3">DSM 25080</strain>
    </source>
</reference>
<evidence type="ECO:0000313" key="3">
    <source>
        <dbReference type="Proteomes" id="UP000267187"/>
    </source>
</evidence>
<dbReference type="EMBL" id="REFJ01000004">
    <property type="protein sequence ID" value="RMA79280.1"/>
    <property type="molecule type" value="Genomic_DNA"/>
</dbReference>
<evidence type="ECO:0000313" key="2">
    <source>
        <dbReference type="EMBL" id="RMA79280.1"/>
    </source>
</evidence>
<dbReference type="Proteomes" id="UP000267187">
    <property type="component" value="Unassembled WGS sequence"/>
</dbReference>
<keyword evidence="3" id="KW-1185">Reference proteome</keyword>